<evidence type="ECO:0000259" key="1">
    <source>
        <dbReference type="Pfam" id="PF12706"/>
    </source>
</evidence>
<dbReference type="PANTHER" id="PTHR15032">
    <property type="entry name" value="N-ACYL-PHOSPHATIDYLETHANOLAMINE-HYDROLYZING PHOSPHOLIPASE D"/>
    <property type="match status" value="1"/>
</dbReference>
<dbReference type="RefSeq" id="WP_099153787.1">
    <property type="nucleotide sequence ID" value="NZ_PDUD01000036.1"/>
</dbReference>
<sequence length="326" mass="38025">MEFLLNPELPLIKPDWPGNPHDGKMFRYPDRPFYPSFRKLLKWQFSANPLKAEKKADNWRPPVFESTEYLDKDHDFISWLGHASFLIQIDGVRMITDPVFSDLPFVPRLVNLPFPLEQLRGIDYILLSHDHRDHCDRDSLTTILAHNQPQKILAPLRLGKVIRPWIGDTPVEEAAWFQQFRTTEDGPELIFLPSRHWSRRGLADFNRVLWGSFLIRGRENTVYFGSDSGYAGHFADIGQLFSGIDYALLGIGAYRPDYMMQEIHTNPAEAFRAFRELNADRMIPMHYGTYDLSDEPISEPHRLIREEFQGQDERLRVLGVNEVLYI</sequence>
<dbReference type="Proteomes" id="UP000223913">
    <property type="component" value="Unassembled WGS sequence"/>
</dbReference>
<organism evidence="2 3">
    <name type="scientific">Flavilitoribacter nigricans (strain ATCC 23147 / DSM 23189 / NBRC 102662 / NCIMB 1420 / SS-2)</name>
    <name type="common">Lewinella nigricans</name>
    <dbReference type="NCBI Taxonomy" id="1122177"/>
    <lineage>
        <taxon>Bacteria</taxon>
        <taxon>Pseudomonadati</taxon>
        <taxon>Bacteroidota</taxon>
        <taxon>Saprospiria</taxon>
        <taxon>Saprospirales</taxon>
        <taxon>Lewinellaceae</taxon>
        <taxon>Flavilitoribacter</taxon>
    </lineage>
</organism>
<dbReference type="SUPFAM" id="SSF56281">
    <property type="entry name" value="Metallo-hydrolase/oxidoreductase"/>
    <property type="match status" value="1"/>
</dbReference>
<proteinExistence type="predicted"/>
<dbReference type="InterPro" id="IPR036866">
    <property type="entry name" value="RibonucZ/Hydroxyglut_hydro"/>
</dbReference>
<dbReference type="PANTHER" id="PTHR15032:SF4">
    <property type="entry name" value="N-ACYL-PHOSPHATIDYLETHANOLAMINE-HYDROLYZING PHOSPHOLIPASE D"/>
    <property type="match status" value="1"/>
</dbReference>
<reference evidence="2 3" key="1">
    <citation type="submission" date="2017-10" db="EMBL/GenBank/DDBJ databases">
        <title>The draft genome sequence of Lewinella nigricans NBRC 102662.</title>
        <authorList>
            <person name="Wang K."/>
        </authorList>
    </citation>
    <scope>NUCLEOTIDE SEQUENCE [LARGE SCALE GENOMIC DNA]</scope>
    <source>
        <strain evidence="2 3">NBRC 102662</strain>
    </source>
</reference>
<name>A0A2D0N377_FLAN2</name>
<dbReference type="GO" id="GO:0005737">
    <property type="term" value="C:cytoplasm"/>
    <property type="evidence" value="ECO:0007669"/>
    <property type="project" value="TreeGrafter"/>
</dbReference>
<dbReference type="EMBL" id="PDUD01000036">
    <property type="protein sequence ID" value="PHN02848.1"/>
    <property type="molecule type" value="Genomic_DNA"/>
</dbReference>
<accession>A0A2D0N377</accession>
<evidence type="ECO:0000313" key="3">
    <source>
        <dbReference type="Proteomes" id="UP000223913"/>
    </source>
</evidence>
<dbReference type="Pfam" id="PF12706">
    <property type="entry name" value="Lactamase_B_2"/>
    <property type="match status" value="1"/>
</dbReference>
<dbReference type="Gene3D" id="3.60.15.10">
    <property type="entry name" value="Ribonuclease Z/Hydroxyacylglutathione hydrolase-like"/>
    <property type="match status" value="1"/>
</dbReference>
<comment type="caution">
    <text evidence="2">The sequence shown here is derived from an EMBL/GenBank/DDBJ whole genome shotgun (WGS) entry which is preliminary data.</text>
</comment>
<evidence type="ECO:0000313" key="2">
    <source>
        <dbReference type="EMBL" id="PHN02848.1"/>
    </source>
</evidence>
<dbReference type="InterPro" id="IPR001279">
    <property type="entry name" value="Metallo-B-lactamas"/>
</dbReference>
<gene>
    <name evidence="2" type="ORF">CRP01_30170</name>
</gene>
<keyword evidence="3" id="KW-1185">Reference proteome</keyword>
<dbReference type="OrthoDB" id="9805728at2"/>
<protein>
    <recommendedName>
        <fullName evidence="1">Metallo-beta-lactamase domain-containing protein</fullName>
    </recommendedName>
</protein>
<feature type="domain" description="Metallo-beta-lactamase" evidence="1">
    <location>
        <begin position="93"/>
        <end position="287"/>
    </location>
</feature>
<dbReference type="AlphaFoldDB" id="A0A2D0N377"/>